<evidence type="ECO:0000313" key="3">
    <source>
        <dbReference type="Proteomes" id="UP000480684"/>
    </source>
</evidence>
<feature type="domain" description="Spore protein YkvP/CgeB glycosyl transferase-like" evidence="1">
    <location>
        <begin position="204"/>
        <end position="344"/>
    </location>
</feature>
<dbReference type="Pfam" id="PF13524">
    <property type="entry name" value="Glyco_trans_1_2"/>
    <property type="match status" value="1"/>
</dbReference>
<accession>A0A7C9QXB1</accession>
<protein>
    <submittedName>
        <fullName evidence="2">Glycosyltransferase</fullName>
    </submittedName>
</protein>
<dbReference type="Proteomes" id="UP000480684">
    <property type="component" value="Unassembled WGS sequence"/>
</dbReference>
<dbReference type="InterPro" id="IPR055259">
    <property type="entry name" value="YkvP/CgeB_Glyco_trans-like"/>
</dbReference>
<evidence type="ECO:0000259" key="1">
    <source>
        <dbReference type="Pfam" id="PF13524"/>
    </source>
</evidence>
<reference evidence="2 3" key="1">
    <citation type="submission" date="2020-02" db="EMBL/GenBank/DDBJ databases">
        <authorList>
            <person name="Dziuba M."/>
            <person name="Kuznetsov B."/>
            <person name="Mardanov A."/>
            <person name="Ravin N."/>
            <person name="Grouzdev D."/>
        </authorList>
    </citation>
    <scope>NUCLEOTIDE SEQUENCE [LARGE SCALE GENOMIC DNA]</scope>
    <source>
        <strain evidence="2 3">SpK</strain>
    </source>
</reference>
<name>A0A7C9QXB1_9PROT</name>
<gene>
    <name evidence="2" type="ORF">G4223_15710</name>
</gene>
<keyword evidence="3" id="KW-1185">Reference proteome</keyword>
<sequence>MSAEPSLRILVVGQTILGSRTPQRVAAMAGLGHRVETVAINRDGATYEDRPSLMERIRYRLRLPADPAGANRELARRVTDGFDVVWIEAAPMIRAATLRTVRRLAPHTPIVWYGEDDMMNPRHLSRWLKAAIPLFDLWVTTKSFNAAPDELPALGARNVLFVDNSFDSSLHRPAAPDDARRARLAADVSFVGTYEAPRAASLLALAQAGVAVRVWGNGWQRMADTNAHLVIEGRPVYDDEYAAVISASRINLGFLRKGNRDLQTCRTVEIPACGGFMLHEHSDEACRLFRPDHEAAFFHDDTELVEQCRHWLADEAGRQRVAAAGRARALKDGYDHAHRLAFILNRALDGKGTKR</sequence>
<comment type="caution">
    <text evidence="2">The sequence shown here is derived from an EMBL/GenBank/DDBJ whole genome shotgun (WGS) entry which is preliminary data.</text>
</comment>
<proteinExistence type="predicted"/>
<keyword evidence="2" id="KW-0808">Transferase</keyword>
<dbReference type="AlphaFoldDB" id="A0A7C9QXB1"/>
<dbReference type="RefSeq" id="WP_163681727.1">
    <property type="nucleotide sequence ID" value="NZ_JAAIYP010000042.1"/>
</dbReference>
<organism evidence="2 3">
    <name type="scientific">Magnetospirillum aberrantis SpK</name>
    <dbReference type="NCBI Taxonomy" id="908842"/>
    <lineage>
        <taxon>Bacteria</taxon>
        <taxon>Pseudomonadati</taxon>
        <taxon>Pseudomonadota</taxon>
        <taxon>Alphaproteobacteria</taxon>
        <taxon>Rhodospirillales</taxon>
        <taxon>Rhodospirillaceae</taxon>
        <taxon>Magnetospirillum</taxon>
    </lineage>
</organism>
<dbReference type="SUPFAM" id="SSF53756">
    <property type="entry name" value="UDP-Glycosyltransferase/glycogen phosphorylase"/>
    <property type="match status" value="1"/>
</dbReference>
<dbReference type="EMBL" id="JAAIYP010000042">
    <property type="protein sequence ID" value="NFV81556.1"/>
    <property type="molecule type" value="Genomic_DNA"/>
</dbReference>
<evidence type="ECO:0000313" key="2">
    <source>
        <dbReference type="EMBL" id="NFV81556.1"/>
    </source>
</evidence>
<dbReference type="GO" id="GO:0016740">
    <property type="term" value="F:transferase activity"/>
    <property type="evidence" value="ECO:0007669"/>
    <property type="project" value="UniProtKB-KW"/>
</dbReference>